<evidence type="ECO:0000256" key="3">
    <source>
        <dbReference type="ARBA" id="ARBA00022964"/>
    </source>
</evidence>
<comment type="cofactor">
    <cofactor evidence="1">
        <name>L-ascorbate</name>
        <dbReference type="ChEBI" id="CHEBI:38290"/>
    </cofactor>
</comment>
<dbReference type="RefSeq" id="XP_043171186.1">
    <property type="nucleotide sequence ID" value="XM_043315251.1"/>
</dbReference>
<sequence length="370" mass="41706">MMAITLVPKIAHDYNHNMARHNREAKNPVGIAMLSPMTGKSRLSGLHNMGSLLLLSVPLLSILAFYIGSQQWLLPVLRSYLPEHLHVYLPTAVWEATKASRLDEMLSSEDLLKLCGNHQYTTEIISLDPLLIYINNFTSVLEAEELIKLGSPEFAESFISRSRGNTQRVVGRTSQSAPLPMDNPLVVCLLNRAKTFMGSMLLPSEPFSIPQLVRYFPSQKYDLHTDFWPEHQITSLENGKRVYFNRVASFFVFLRDNCTEGYTYFPLVEPSSSVSLDSLYDGKVVRGEMEGEAKGIKFKPMQGNAVFWVNLDENGKGDRRVVHAGLPVGEGEKIGLNIWPRKYFGYVDDSDEDGEEAVVARQGWSGKWKD</sequence>
<keyword evidence="6" id="KW-1133">Transmembrane helix</keyword>
<feature type="domain" description="Fe2OG dioxygenase" evidence="7">
    <location>
        <begin position="206"/>
        <end position="342"/>
    </location>
</feature>
<protein>
    <recommendedName>
        <fullName evidence="7">Fe2OG dioxygenase domain-containing protein</fullName>
    </recommendedName>
</protein>
<dbReference type="PANTHER" id="PTHR10869">
    <property type="entry name" value="PROLYL 4-HYDROXYLASE ALPHA SUBUNIT"/>
    <property type="match status" value="1"/>
</dbReference>
<reference evidence="8" key="1">
    <citation type="submission" date="2021-05" db="EMBL/GenBank/DDBJ databases">
        <authorList>
            <person name="Stam R."/>
        </authorList>
    </citation>
    <scope>NUCLEOTIDE SEQUENCE</scope>
    <source>
        <strain evidence="8">CS162</strain>
    </source>
</reference>
<dbReference type="GO" id="GO:0031418">
    <property type="term" value="F:L-ascorbic acid binding"/>
    <property type="evidence" value="ECO:0007669"/>
    <property type="project" value="InterPro"/>
</dbReference>
<keyword evidence="5" id="KW-0408">Iron</keyword>
<dbReference type="AlphaFoldDB" id="A0A8J2I6C1"/>
<name>A0A8J2I6C1_9PLEO</name>
<dbReference type="GO" id="GO:0005506">
    <property type="term" value="F:iron ion binding"/>
    <property type="evidence" value="ECO:0007669"/>
    <property type="project" value="InterPro"/>
</dbReference>
<dbReference type="Proteomes" id="UP000676310">
    <property type="component" value="Unassembled WGS sequence"/>
</dbReference>
<comment type="caution">
    <text evidence="8">The sequence shown here is derived from an EMBL/GenBank/DDBJ whole genome shotgun (WGS) entry which is preliminary data.</text>
</comment>
<dbReference type="Gene3D" id="2.60.120.620">
    <property type="entry name" value="q2cbj1_9rhob like domain"/>
    <property type="match status" value="1"/>
</dbReference>
<evidence type="ECO:0000313" key="8">
    <source>
        <dbReference type="EMBL" id="CAG5173396.1"/>
    </source>
</evidence>
<keyword evidence="2" id="KW-0479">Metal-binding</keyword>
<gene>
    <name evidence="8" type="ORF">ALTATR162_LOCUS7623</name>
</gene>
<evidence type="ECO:0000259" key="7">
    <source>
        <dbReference type="PROSITE" id="PS51471"/>
    </source>
</evidence>
<accession>A0A8J2I6C1</accession>
<dbReference type="OrthoDB" id="420380at2759"/>
<dbReference type="InterPro" id="IPR006620">
    <property type="entry name" value="Pro_4_hyd_alph"/>
</dbReference>
<keyword evidence="3" id="KW-0223">Dioxygenase</keyword>
<dbReference type="InterPro" id="IPR045054">
    <property type="entry name" value="P4HA-like"/>
</dbReference>
<dbReference type="InterPro" id="IPR005123">
    <property type="entry name" value="Oxoglu/Fe-dep_dioxygenase_dom"/>
</dbReference>
<dbReference type="EMBL" id="CAJRGZ010000022">
    <property type="protein sequence ID" value="CAG5173396.1"/>
    <property type="molecule type" value="Genomic_DNA"/>
</dbReference>
<evidence type="ECO:0000256" key="6">
    <source>
        <dbReference type="SAM" id="Phobius"/>
    </source>
</evidence>
<dbReference type="PROSITE" id="PS51471">
    <property type="entry name" value="FE2OG_OXY"/>
    <property type="match status" value="1"/>
</dbReference>
<dbReference type="GeneID" id="67019644"/>
<organism evidence="8 9">
    <name type="scientific">Alternaria atra</name>
    <dbReference type="NCBI Taxonomy" id="119953"/>
    <lineage>
        <taxon>Eukaryota</taxon>
        <taxon>Fungi</taxon>
        <taxon>Dikarya</taxon>
        <taxon>Ascomycota</taxon>
        <taxon>Pezizomycotina</taxon>
        <taxon>Dothideomycetes</taxon>
        <taxon>Pleosporomycetidae</taxon>
        <taxon>Pleosporales</taxon>
        <taxon>Pleosporineae</taxon>
        <taxon>Pleosporaceae</taxon>
        <taxon>Alternaria</taxon>
        <taxon>Alternaria sect. Ulocladioides</taxon>
    </lineage>
</organism>
<evidence type="ECO:0000256" key="5">
    <source>
        <dbReference type="ARBA" id="ARBA00023004"/>
    </source>
</evidence>
<evidence type="ECO:0000256" key="1">
    <source>
        <dbReference type="ARBA" id="ARBA00001961"/>
    </source>
</evidence>
<dbReference type="SMART" id="SM00702">
    <property type="entry name" value="P4Hc"/>
    <property type="match status" value="1"/>
</dbReference>
<keyword evidence="6" id="KW-0472">Membrane</keyword>
<evidence type="ECO:0000256" key="4">
    <source>
        <dbReference type="ARBA" id="ARBA00023002"/>
    </source>
</evidence>
<dbReference type="GO" id="GO:0004656">
    <property type="term" value="F:procollagen-proline 4-dioxygenase activity"/>
    <property type="evidence" value="ECO:0007669"/>
    <property type="project" value="TreeGrafter"/>
</dbReference>
<keyword evidence="9" id="KW-1185">Reference proteome</keyword>
<evidence type="ECO:0000313" key="9">
    <source>
        <dbReference type="Proteomes" id="UP000676310"/>
    </source>
</evidence>
<keyword evidence="6" id="KW-0812">Transmembrane</keyword>
<evidence type="ECO:0000256" key="2">
    <source>
        <dbReference type="ARBA" id="ARBA00022723"/>
    </source>
</evidence>
<keyword evidence="4" id="KW-0560">Oxidoreductase</keyword>
<proteinExistence type="predicted"/>
<feature type="transmembrane region" description="Helical" evidence="6">
    <location>
        <begin position="50"/>
        <end position="68"/>
    </location>
</feature>
<dbReference type="PANTHER" id="PTHR10869:SF242">
    <property type="entry name" value="PROLYL 4-HYDROXYLASE ALPHA SUBUNIT DOMAIN-CONTAINING PROTEIN"/>
    <property type="match status" value="1"/>
</dbReference>
<dbReference type="GO" id="GO:0005783">
    <property type="term" value="C:endoplasmic reticulum"/>
    <property type="evidence" value="ECO:0007669"/>
    <property type="project" value="TreeGrafter"/>
</dbReference>